<accession>A0A375J5D5</accession>
<organism evidence="2 3">
    <name type="scientific">Cupriavidus taiwanensis</name>
    <dbReference type="NCBI Taxonomy" id="164546"/>
    <lineage>
        <taxon>Bacteria</taxon>
        <taxon>Pseudomonadati</taxon>
        <taxon>Pseudomonadota</taxon>
        <taxon>Betaproteobacteria</taxon>
        <taxon>Burkholderiales</taxon>
        <taxon>Burkholderiaceae</taxon>
        <taxon>Cupriavidus</taxon>
    </lineage>
</organism>
<feature type="region of interest" description="Disordered" evidence="1">
    <location>
        <begin position="55"/>
        <end position="114"/>
    </location>
</feature>
<feature type="compositionally biased region" description="Basic residues" evidence="1">
    <location>
        <begin position="30"/>
        <end position="42"/>
    </location>
</feature>
<name>A0A375J5D5_9BURK</name>
<proteinExistence type="predicted"/>
<dbReference type="AlphaFoldDB" id="A0A375J5D5"/>
<dbReference type="EMBL" id="OVTA01000039">
    <property type="protein sequence ID" value="SPS00398.1"/>
    <property type="molecule type" value="Genomic_DNA"/>
</dbReference>
<gene>
    <name evidence="2" type="ORF">CBM2634_B160284</name>
</gene>
<feature type="region of interest" description="Disordered" evidence="1">
    <location>
        <begin position="1"/>
        <end position="42"/>
    </location>
</feature>
<sequence length="196" mass="21597">MGRARKHGGPPGHRECHRRRDRAVAQHVRQLPRLHPGRAYRRVFRRQYRVPPGDRAAVQVADHHGHDPQHLYPRARDPEDDDLAERPRGALDRRPPAHHRGAGEAGHRTGRAAGAAALAGPRRLRGEALRFPGLKQPGARLGKAADYGPPLCFGSLGGACEWHFAKWCVIYQCEKRLGLYAGSALKTSALIPSVTG</sequence>
<feature type="compositionally biased region" description="Basic and acidic residues" evidence="1">
    <location>
        <begin position="61"/>
        <end position="77"/>
    </location>
</feature>
<evidence type="ECO:0000256" key="1">
    <source>
        <dbReference type="SAM" id="MobiDB-lite"/>
    </source>
</evidence>
<evidence type="ECO:0000313" key="3">
    <source>
        <dbReference type="Proteomes" id="UP000256805"/>
    </source>
</evidence>
<reference evidence="2 3" key="1">
    <citation type="submission" date="2018-01" db="EMBL/GenBank/DDBJ databases">
        <authorList>
            <person name="Gaut B.S."/>
            <person name="Morton B.R."/>
            <person name="Clegg M.T."/>
            <person name="Duvall M.R."/>
        </authorList>
    </citation>
    <scope>NUCLEOTIDE SEQUENCE [LARGE SCALE GENOMIC DNA]</scope>
    <source>
        <strain evidence="2">Cupriavidus taiwanensis cmp 52</strain>
    </source>
</reference>
<evidence type="ECO:0000313" key="2">
    <source>
        <dbReference type="EMBL" id="SPS00398.1"/>
    </source>
</evidence>
<dbReference type="Proteomes" id="UP000256805">
    <property type="component" value="Unassembled WGS sequence"/>
</dbReference>
<protein>
    <submittedName>
        <fullName evidence="2">Uncharacterized protein</fullName>
    </submittedName>
</protein>
<feature type="compositionally biased region" description="Basic and acidic residues" evidence="1">
    <location>
        <begin position="84"/>
        <end position="107"/>
    </location>
</feature>